<sequence length="348" mass="39695">MSAIPQLHVTVVRHAETSSNLNRILQGHIDTKLNKTGREQAESVGRRLRKLKIDHIYSSDLSRAKKTAEAIAKHHSGVPFSVDNRIRERDFGRLSGLSIYEALDLIKNEELTWEDYGEPEEDFKAQVVDFFNDLVARHLPKKSDGLQSDNGKKRNPHIVIVTHGGTINKLVREHLIMDLGFHVNDYLSMQHKAKNTSITKFIVRGVGNYSSSIDDDDATSVVSSDSNSSVKDDDNCSEKSINTRRIERKIRIEGEVKLWSCVSHLASIGKRTHGDSQIDEFVLYIFDDFTLISTSYNLLIDIEIDKENIVDTENDSQFDFKNNKIQIENFINLKNKELAKLLKYKKLK</sequence>
<dbReference type="OrthoDB" id="354304at2759"/>
<dbReference type="Pfam" id="PF00300">
    <property type="entry name" value="His_Phos_1"/>
    <property type="match status" value="1"/>
</dbReference>
<dbReference type="InterPro" id="IPR051695">
    <property type="entry name" value="Phosphoglycerate_Mutase"/>
</dbReference>
<keyword evidence="6" id="KW-1185">Reference proteome</keyword>
<evidence type="ECO:0000256" key="4">
    <source>
        <dbReference type="SAM" id="MobiDB-lite"/>
    </source>
</evidence>
<keyword evidence="1" id="KW-0378">Hydrolase</keyword>
<feature type="active site" description="Proton donor/acceptor" evidence="2">
    <location>
        <position position="88"/>
    </location>
</feature>
<dbReference type="GO" id="GO:0043456">
    <property type="term" value="P:regulation of pentose-phosphate shunt"/>
    <property type="evidence" value="ECO:0007669"/>
    <property type="project" value="TreeGrafter"/>
</dbReference>
<name>A0A9W4SP14_9GLOM</name>
<dbReference type="AlphaFoldDB" id="A0A9W4SP14"/>
<dbReference type="GO" id="GO:0045820">
    <property type="term" value="P:negative regulation of glycolytic process"/>
    <property type="evidence" value="ECO:0007669"/>
    <property type="project" value="TreeGrafter"/>
</dbReference>
<dbReference type="GO" id="GO:0004331">
    <property type="term" value="F:fructose-2,6-bisphosphate 2-phosphatase activity"/>
    <property type="evidence" value="ECO:0007669"/>
    <property type="project" value="TreeGrafter"/>
</dbReference>
<dbReference type="Proteomes" id="UP001153678">
    <property type="component" value="Unassembled WGS sequence"/>
</dbReference>
<evidence type="ECO:0000256" key="3">
    <source>
        <dbReference type="PIRSR" id="PIRSR613078-2"/>
    </source>
</evidence>
<feature type="binding site" evidence="3">
    <location>
        <begin position="13"/>
        <end position="20"/>
    </location>
    <ligand>
        <name>substrate</name>
    </ligand>
</feature>
<organism evidence="5 6">
    <name type="scientific">Funneliformis geosporum</name>
    <dbReference type="NCBI Taxonomy" id="1117311"/>
    <lineage>
        <taxon>Eukaryota</taxon>
        <taxon>Fungi</taxon>
        <taxon>Fungi incertae sedis</taxon>
        <taxon>Mucoromycota</taxon>
        <taxon>Glomeromycotina</taxon>
        <taxon>Glomeromycetes</taxon>
        <taxon>Glomerales</taxon>
        <taxon>Glomeraceae</taxon>
        <taxon>Funneliformis</taxon>
    </lineage>
</organism>
<feature type="compositionally biased region" description="Low complexity" evidence="4">
    <location>
        <begin position="219"/>
        <end position="229"/>
    </location>
</feature>
<gene>
    <name evidence="5" type="ORF">FWILDA_LOCUS7411</name>
</gene>
<dbReference type="GO" id="GO:0005829">
    <property type="term" value="C:cytosol"/>
    <property type="evidence" value="ECO:0007669"/>
    <property type="project" value="TreeGrafter"/>
</dbReference>
<reference evidence="5" key="1">
    <citation type="submission" date="2022-08" db="EMBL/GenBank/DDBJ databases">
        <authorList>
            <person name="Kallberg Y."/>
            <person name="Tangrot J."/>
            <person name="Rosling A."/>
        </authorList>
    </citation>
    <scope>NUCLEOTIDE SEQUENCE</scope>
    <source>
        <strain evidence="5">Wild A</strain>
    </source>
</reference>
<feature type="binding site" evidence="3">
    <location>
        <position position="63"/>
    </location>
    <ligand>
        <name>substrate</name>
    </ligand>
</feature>
<evidence type="ECO:0000256" key="1">
    <source>
        <dbReference type="ARBA" id="ARBA00022801"/>
    </source>
</evidence>
<dbReference type="CDD" id="cd07067">
    <property type="entry name" value="HP_PGM_like"/>
    <property type="match status" value="1"/>
</dbReference>
<protein>
    <submittedName>
        <fullName evidence="5">10030_t:CDS:1</fullName>
    </submittedName>
</protein>
<proteinExistence type="predicted"/>
<accession>A0A9W4SP14</accession>
<dbReference type="Gene3D" id="3.40.50.1240">
    <property type="entry name" value="Phosphoglycerate mutase-like"/>
    <property type="match status" value="1"/>
</dbReference>
<dbReference type="PANTHER" id="PTHR46517">
    <property type="entry name" value="FRUCTOSE-2,6-BISPHOSPHATASE TIGAR"/>
    <property type="match status" value="1"/>
</dbReference>
<feature type="active site" description="Tele-phosphohistidine intermediate" evidence="2">
    <location>
        <position position="14"/>
    </location>
</feature>
<comment type="caution">
    <text evidence="5">The sequence shown here is derived from an EMBL/GenBank/DDBJ whole genome shotgun (WGS) entry which is preliminary data.</text>
</comment>
<dbReference type="SUPFAM" id="SSF53254">
    <property type="entry name" value="Phosphoglycerate mutase-like"/>
    <property type="match status" value="1"/>
</dbReference>
<dbReference type="EMBL" id="CAMKVN010001455">
    <property type="protein sequence ID" value="CAI2176076.1"/>
    <property type="molecule type" value="Genomic_DNA"/>
</dbReference>
<dbReference type="InterPro" id="IPR013078">
    <property type="entry name" value="His_Pase_superF_clade-1"/>
</dbReference>
<dbReference type="SMART" id="SM00855">
    <property type="entry name" value="PGAM"/>
    <property type="match status" value="1"/>
</dbReference>
<dbReference type="PANTHER" id="PTHR46517:SF1">
    <property type="entry name" value="FRUCTOSE-2,6-BISPHOSPHATASE TIGAR"/>
    <property type="match status" value="1"/>
</dbReference>
<feature type="region of interest" description="Disordered" evidence="4">
    <location>
        <begin position="216"/>
        <end position="236"/>
    </location>
</feature>
<evidence type="ECO:0000256" key="2">
    <source>
        <dbReference type="PIRSR" id="PIRSR613078-1"/>
    </source>
</evidence>
<evidence type="ECO:0000313" key="6">
    <source>
        <dbReference type="Proteomes" id="UP001153678"/>
    </source>
</evidence>
<evidence type="ECO:0000313" key="5">
    <source>
        <dbReference type="EMBL" id="CAI2176076.1"/>
    </source>
</evidence>
<dbReference type="InterPro" id="IPR029033">
    <property type="entry name" value="His_PPase_superfam"/>
</dbReference>